<proteinExistence type="predicted"/>
<dbReference type="Proteomes" id="UP001227162">
    <property type="component" value="Unassembled WGS sequence"/>
</dbReference>
<evidence type="ECO:0000313" key="2">
    <source>
        <dbReference type="Proteomes" id="UP001227162"/>
    </source>
</evidence>
<sequence length="155" mass="16928">MRKWIVLGCLALVGCGPMGLYYKPGVSVAGAERDEITCAVKAERDVPVRNVSRVIPGQWVPGRKICRKPGQCRMTPGHRTPPQIITEDANLALRNKVAALCMKDRGYARISLPPCPPEIEKSVVPAITVTMPKRLSQNACVIRRKNGAFQVVDPG</sequence>
<organism evidence="1 2">
    <name type="scientific">Rhodalgimonas zhirmunskyi</name>
    <dbReference type="NCBI Taxonomy" id="2964767"/>
    <lineage>
        <taxon>Bacteria</taxon>
        <taxon>Pseudomonadati</taxon>
        <taxon>Pseudomonadota</taxon>
        <taxon>Alphaproteobacteria</taxon>
        <taxon>Rhodobacterales</taxon>
        <taxon>Roseobacteraceae</taxon>
        <taxon>Rhodalgimonas</taxon>
    </lineage>
</organism>
<gene>
    <name evidence="1" type="ORF">NOI20_01700</name>
</gene>
<keyword evidence="2" id="KW-1185">Reference proteome</keyword>
<evidence type="ECO:0008006" key="3">
    <source>
        <dbReference type="Google" id="ProtNLM"/>
    </source>
</evidence>
<accession>A0AAJ1U819</accession>
<comment type="caution">
    <text evidence="1">The sequence shown here is derived from an EMBL/GenBank/DDBJ whole genome shotgun (WGS) entry which is preliminary data.</text>
</comment>
<evidence type="ECO:0000313" key="1">
    <source>
        <dbReference type="EMBL" id="MDQ2092818.1"/>
    </source>
</evidence>
<protein>
    <recommendedName>
        <fullName evidence="3">Lipoprotein</fullName>
    </recommendedName>
</protein>
<dbReference type="EMBL" id="JANFFA010000001">
    <property type="protein sequence ID" value="MDQ2092818.1"/>
    <property type="molecule type" value="Genomic_DNA"/>
</dbReference>
<dbReference type="AlphaFoldDB" id="A0AAJ1U819"/>
<name>A0AAJ1U819_9RHOB</name>
<dbReference type="RefSeq" id="WP_317624434.1">
    <property type="nucleotide sequence ID" value="NZ_JANFFA010000001.1"/>
</dbReference>
<reference evidence="1" key="1">
    <citation type="submission" date="2022-07" db="EMBL/GenBank/DDBJ databases">
        <authorList>
            <person name="Otstavnykh N."/>
            <person name="Isaeva M."/>
            <person name="Bystritskaya E."/>
        </authorList>
    </citation>
    <scope>NUCLEOTIDE SEQUENCE</scope>
    <source>
        <strain evidence="1">10Alg 79</strain>
    </source>
</reference>
<reference evidence="1" key="2">
    <citation type="submission" date="2023-04" db="EMBL/GenBank/DDBJ databases">
        <title>'Rhodoalgimonas zhirmunskyi' gen. nov., isolated from a red alga.</title>
        <authorList>
            <person name="Nedashkovskaya O.I."/>
            <person name="Otstavnykh N.Y."/>
            <person name="Bystritskaya E.P."/>
            <person name="Balabanova L.A."/>
            <person name="Isaeva M.P."/>
        </authorList>
    </citation>
    <scope>NUCLEOTIDE SEQUENCE</scope>
    <source>
        <strain evidence="1">10Alg 79</strain>
    </source>
</reference>
<dbReference type="PROSITE" id="PS51257">
    <property type="entry name" value="PROKAR_LIPOPROTEIN"/>
    <property type="match status" value="1"/>
</dbReference>